<dbReference type="AlphaFoldDB" id="A0A6I4T587"/>
<comment type="similarity">
    <text evidence="1">Belongs to the CutA family.</text>
</comment>
<gene>
    <name evidence="2" type="ORF">GRI91_07570</name>
</gene>
<dbReference type="InterPro" id="IPR011322">
    <property type="entry name" value="N-reg_PII-like_a/b"/>
</dbReference>
<evidence type="ECO:0000256" key="1">
    <source>
        <dbReference type="ARBA" id="ARBA00010169"/>
    </source>
</evidence>
<dbReference type="RefSeq" id="WP_160736065.1">
    <property type="nucleotide sequence ID" value="NZ_WTYT01000003.1"/>
</dbReference>
<dbReference type="Gene3D" id="3.30.70.120">
    <property type="match status" value="1"/>
</dbReference>
<evidence type="ECO:0000313" key="3">
    <source>
        <dbReference type="Proteomes" id="UP000438476"/>
    </source>
</evidence>
<protein>
    <submittedName>
        <fullName evidence="2">Divalent cation tolerance protein CutA</fullName>
    </submittedName>
</protein>
<dbReference type="OrthoDB" id="37622at2"/>
<dbReference type="GO" id="GO:0010038">
    <property type="term" value="P:response to metal ion"/>
    <property type="evidence" value="ECO:0007669"/>
    <property type="project" value="InterPro"/>
</dbReference>
<evidence type="ECO:0000313" key="2">
    <source>
        <dbReference type="EMBL" id="MXO65609.1"/>
    </source>
</evidence>
<dbReference type="Proteomes" id="UP000438476">
    <property type="component" value="Unassembled WGS sequence"/>
</dbReference>
<accession>A0A6I4T587</accession>
<dbReference type="PANTHER" id="PTHR23419">
    <property type="entry name" value="DIVALENT CATION TOLERANCE CUTA-RELATED"/>
    <property type="match status" value="1"/>
</dbReference>
<dbReference type="PANTHER" id="PTHR23419:SF8">
    <property type="entry name" value="FI09726P"/>
    <property type="match status" value="1"/>
</dbReference>
<sequence>MADISPPAALIWCPFENAQDARQAARILLSEGLVACANIMPDMQSLYIWEGEQGEAQECGALFKTAPASLITAIARLEEIHPYDTPAIIGWNADETTPATRSWLANPLGSSAG</sequence>
<comment type="caution">
    <text evidence="2">The sequence shown here is derived from an EMBL/GenBank/DDBJ whole genome shotgun (WGS) entry which is preliminary data.</text>
</comment>
<reference evidence="2 3" key="1">
    <citation type="submission" date="2019-12" db="EMBL/GenBank/DDBJ databases">
        <title>Genomic-based taxomic classification of the family Erythrobacteraceae.</title>
        <authorList>
            <person name="Xu L."/>
        </authorList>
    </citation>
    <scope>NUCLEOTIDE SEQUENCE [LARGE SCALE GENOMIC DNA]</scope>
    <source>
        <strain evidence="2 3">LMG 29518</strain>
    </source>
</reference>
<dbReference type="InterPro" id="IPR004323">
    <property type="entry name" value="Ion_tolerance_CutA"/>
</dbReference>
<name>A0A6I4T587_9SPHN</name>
<organism evidence="2 3">
    <name type="scientific">Altericroceibacterium endophyticum</name>
    <dbReference type="NCBI Taxonomy" id="1808508"/>
    <lineage>
        <taxon>Bacteria</taxon>
        <taxon>Pseudomonadati</taxon>
        <taxon>Pseudomonadota</taxon>
        <taxon>Alphaproteobacteria</taxon>
        <taxon>Sphingomonadales</taxon>
        <taxon>Erythrobacteraceae</taxon>
        <taxon>Altericroceibacterium</taxon>
    </lineage>
</organism>
<dbReference type="GO" id="GO:0005507">
    <property type="term" value="F:copper ion binding"/>
    <property type="evidence" value="ECO:0007669"/>
    <property type="project" value="TreeGrafter"/>
</dbReference>
<dbReference type="SUPFAM" id="SSF54913">
    <property type="entry name" value="GlnB-like"/>
    <property type="match status" value="1"/>
</dbReference>
<dbReference type="Pfam" id="PF03091">
    <property type="entry name" value="CutA1"/>
    <property type="match status" value="1"/>
</dbReference>
<proteinExistence type="inferred from homology"/>
<dbReference type="InterPro" id="IPR015867">
    <property type="entry name" value="N-reg_PII/ATP_PRibTrfase_C"/>
</dbReference>
<keyword evidence="3" id="KW-1185">Reference proteome</keyword>
<dbReference type="EMBL" id="WTYT01000003">
    <property type="protein sequence ID" value="MXO65609.1"/>
    <property type="molecule type" value="Genomic_DNA"/>
</dbReference>